<keyword evidence="1" id="KW-0540">Nuclease</keyword>
<dbReference type="InterPro" id="IPR029052">
    <property type="entry name" value="Metallo-depent_PP-like"/>
</dbReference>
<evidence type="ECO:0000259" key="4">
    <source>
        <dbReference type="Pfam" id="PF00149"/>
    </source>
</evidence>
<dbReference type="InterPro" id="IPR050535">
    <property type="entry name" value="DNA_Repair-Maintenance_Comp"/>
</dbReference>
<proteinExistence type="predicted"/>
<evidence type="ECO:0000256" key="3">
    <source>
        <dbReference type="ARBA" id="ARBA00022839"/>
    </source>
</evidence>
<dbReference type="GeneID" id="41328938"/>
<evidence type="ECO:0000256" key="2">
    <source>
        <dbReference type="ARBA" id="ARBA00022801"/>
    </source>
</evidence>
<dbReference type="OrthoDB" id="11638at2157"/>
<evidence type="ECO:0000313" key="6">
    <source>
        <dbReference type="Proteomes" id="UP000321408"/>
    </source>
</evidence>
<dbReference type="PANTHER" id="PTHR30337">
    <property type="entry name" value="COMPONENT OF ATP-DEPENDENT DSDNA EXONUCLEASE"/>
    <property type="match status" value="1"/>
</dbReference>
<dbReference type="InterPro" id="IPR004843">
    <property type="entry name" value="Calcineurin-like_PHP"/>
</dbReference>
<dbReference type="RefSeq" id="WP_147662040.1">
    <property type="nucleotide sequence ID" value="NZ_CP042905.2"/>
</dbReference>
<name>A0A5B9D8B4_9ARCH</name>
<feature type="domain" description="Calcineurin-like phosphoesterase" evidence="4">
    <location>
        <begin position="12"/>
        <end position="228"/>
    </location>
</feature>
<accession>A0A5B9D8B4</accession>
<dbReference type="InterPro" id="IPR041796">
    <property type="entry name" value="Mre11_N"/>
</dbReference>
<reference evidence="5 6" key="1">
    <citation type="journal article" date="2020" name="Nature">
        <title>Isolation of an archaeon at the prokaryote-eukaryote interface.</title>
        <authorList>
            <person name="Imachi H."/>
            <person name="Nobu M.K."/>
            <person name="Nakahara N."/>
            <person name="Morono Y."/>
            <person name="Ogawara M."/>
            <person name="Takaki Y."/>
            <person name="Takano Y."/>
            <person name="Uematsu K."/>
            <person name="Ikuta T."/>
            <person name="Ito M."/>
            <person name="Matsui Y."/>
            <person name="Miyazaki M."/>
            <person name="Murata K."/>
            <person name="Saito Y."/>
            <person name="Sakai S."/>
            <person name="Song C."/>
            <person name="Tasumi E."/>
            <person name="Yamanaka Y."/>
            <person name="Yamaguchi T."/>
            <person name="Kamagata Y."/>
            <person name="Tamaki H."/>
            <person name="Takai K."/>
        </authorList>
    </citation>
    <scope>NUCLEOTIDE SEQUENCE [LARGE SCALE GENOMIC DNA]</scope>
    <source>
        <strain evidence="5 6">MK-D1</strain>
    </source>
</reference>
<dbReference type="Gene3D" id="3.60.21.10">
    <property type="match status" value="1"/>
</dbReference>
<keyword evidence="3 5" id="KW-0269">Exonuclease</keyword>
<dbReference type="PANTHER" id="PTHR30337:SF0">
    <property type="entry name" value="NUCLEASE SBCCD SUBUNIT D"/>
    <property type="match status" value="1"/>
</dbReference>
<keyword evidence="6" id="KW-1185">Reference proteome</keyword>
<dbReference type="Pfam" id="PF00149">
    <property type="entry name" value="Metallophos"/>
    <property type="match status" value="1"/>
</dbReference>
<organism evidence="5 6">
    <name type="scientific">Promethearchaeum syntrophicum</name>
    <dbReference type="NCBI Taxonomy" id="2594042"/>
    <lineage>
        <taxon>Archaea</taxon>
        <taxon>Promethearchaeati</taxon>
        <taxon>Promethearchaeota</taxon>
        <taxon>Promethearchaeia</taxon>
        <taxon>Promethearchaeales</taxon>
        <taxon>Promethearchaeaceae</taxon>
        <taxon>Promethearchaeum</taxon>
    </lineage>
</organism>
<dbReference type="EMBL" id="CP042905">
    <property type="protein sequence ID" value="QEE15117.1"/>
    <property type="molecule type" value="Genomic_DNA"/>
</dbReference>
<dbReference type="GO" id="GO:0004527">
    <property type="term" value="F:exonuclease activity"/>
    <property type="evidence" value="ECO:0007669"/>
    <property type="project" value="UniProtKB-KW"/>
</dbReference>
<dbReference type="KEGG" id="psyt:DSAG12_00940"/>
<dbReference type="AlphaFoldDB" id="A0A5B9D8B4"/>
<keyword evidence="2" id="KW-0378">Hydrolase</keyword>
<sequence length="393" mass="45348">MLKSDSENHKVRFIHASDIHLGTGQYQNPARSDDFIKILKGIIDLAISKKVSFILLGGDVFGSLDLLPEQLSRIVKILKDFKEKTQDSINIIAIEGNHDIRKYSRGSRIIRRQSWLRFLQELDLLVLLDVNPEARSENLFQNYDYQTKKGGKIRIGNVVIYGTSYLGRRTEELLPKIRSGINQTDGCFHILLQHFGIKGQMKNVPGMPLYKVQPLKDCIHYLALGHYHLQFKIGGWIFNPGSGEAVSSVESNYKRGIFLGEITEKNEVSDNRLKFSVDVKNVSLKNRDHMWVTIYFPEVFQMEHEIISFITEKLTSKFSNDNKIKKLTQSQKPILYLVLRGNKPLFSENLDVNILKETILNQFPVVSMRIYEKYVENTRTLETFIPIKKMVKI</sequence>
<dbReference type="SUPFAM" id="SSF56300">
    <property type="entry name" value="Metallo-dependent phosphatases"/>
    <property type="match status" value="1"/>
</dbReference>
<reference evidence="5 6" key="2">
    <citation type="journal article" date="2024" name="Int. J. Syst. Evol. Microbiol.">
        <title>Promethearchaeum syntrophicum gen. nov., sp. nov., an anaerobic, obligately syntrophic archaeon, the first isolate of the lineage 'Asgard' archaea, and proposal of the new archaeal phylum Promethearchaeota phyl. nov. and kingdom Promethearchaeati regn. nov.</title>
        <authorList>
            <person name="Imachi H."/>
            <person name="Nobu M.K."/>
            <person name="Kato S."/>
            <person name="Takaki Y."/>
            <person name="Miyazaki M."/>
            <person name="Miyata M."/>
            <person name="Ogawara M."/>
            <person name="Saito Y."/>
            <person name="Sakai S."/>
            <person name="Tahara Y.O."/>
            <person name="Takano Y."/>
            <person name="Tasumi E."/>
            <person name="Uematsu K."/>
            <person name="Yoshimura T."/>
            <person name="Itoh T."/>
            <person name="Ohkuma M."/>
            <person name="Takai K."/>
        </authorList>
    </citation>
    <scope>NUCLEOTIDE SEQUENCE [LARGE SCALE GENOMIC DNA]</scope>
    <source>
        <strain evidence="5 6">MK-D1</strain>
    </source>
</reference>
<gene>
    <name evidence="5" type="ORF">DSAG12_00940</name>
</gene>
<dbReference type="Proteomes" id="UP000321408">
    <property type="component" value="Chromosome"/>
</dbReference>
<protein>
    <submittedName>
        <fullName evidence="5">Exonuclease SbcCD subunit D</fullName>
    </submittedName>
</protein>
<dbReference type="CDD" id="cd00840">
    <property type="entry name" value="MPP_Mre11_N"/>
    <property type="match status" value="1"/>
</dbReference>
<evidence type="ECO:0000256" key="1">
    <source>
        <dbReference type="ARBA" id="ARBA00022722"/>
    </source>
</evidence>
<evidence type="ECO:0000313" key="5">
    <source>
        <dbReference type="EMBL" id="QEE15117.1"/>
    </source>
</evidence>